<dbReference type="InterPro" id="IPR013974">
    <property type="entry name" value="SAF"/>
</dbReference>
<dbReference type="Proteomes" id="UP000787472">
    <property type="component" value="Unassembled WGS sequence"/>
</dbReference>
<protein>
    <submittedName>
        <fullName evidence="3">Flp pilus assembly protein CpaB</fullName>
    </submittedName>
</protein>
<accession>A0A9E5MMV5</accession>
<dbReference type="InterPro" id="IPR017592">
    <property type="entry name" value="Pilus_assmbl_Flp-typ_CpaB"/>
</dbReference>
<evidence type="ECO:0000256" key="1">
    <source>
        <dbReference type="SAM" id="SignalP"/>
    </source>
</evidence>
<evidence type="ECO:0000259" key="2">
    <source>
        <dbReference type="SMART" id="SM00858"/>
    </source>
</evidence>
<dbReference type="AlphaFoldDB" id="A0A9E5MMV5"/>
<keyword evidence="1" id="KW-0732">Signal</keyword>
<dbReference type="NCBIfam" id="TIGR03177">
    <property type="entry name" value="pilus_cpaB"/>
    <property type="match status" value="1"/>
</dbReference>
<evidence type="ECO:0000313" key="3">
    <source>
        <dbReference type="EMBL" id="NHO67154.1"/>
    </source>
</evidence>
<evidence type="ECO:0000313" key="4">
    <source>
        <dbReference type="Proteomes" id="UP000787472"/>
    </source>
</evidence>
<organism evidence="3 4">
    <name type="scientific">Pseudomaricurvus hydrocarbonicus</name>
    <dbReference type="NCBI Taxonomy" id="1470433"/>
    <lineage>
        <taxon>Bacteria</taxon>
        <taxon>Pseudomonadati</taxon>
        <taxon>Pseudomonadota</taxon>
        <taxon>Gammaproteobacteria</taxon>
        <taxon>Cellvibrionales</taxon>
        <taxon>Cellvibrionaceae</taxon>
        <taxon>Pseudomaricurvus</taxon>
    </lineage>
</organism>
<dbReference type="SMART" id="SM00858">
    <property type="entry name" value="SAF"/>
    <property type="match status" value="1"/>
</dbReference>
<dbReference type="Pfam" id="PF08666">
    <property type="entry name" value="SAF"/>
    <property type="match status" value="1"/>
</dbReference>
<dbReference type="CDD" id="cd11614">
    <property type="entry name" value="SAF_CpaB_FlgA_like"/>
    <property type="match status" value="1"/>
</dbReference>
<name>A0A9E5MMV5_9GAMM</name>
<dbReference type="Pfam" id="PF16976">
    <property type="entry name" value="RcpC"/>
    <property type="match status" value="1"/>
</dbReference>
<sequence>MMKPRTTLLLTVSALLAISAAWLANNWALAKNQPQLESSTGVVVAATDIPYGHKLEAVNLKLLQVPEDLAPNDAIHNLEEAVDMVTKEIILEGDILRGQRISKHLEGSTLAAIISPNKRAITVRVDDVIGVAGFLLPGNMVDVLASKRDQKKTTTDTILKKIKVLAVDQTQSTNKNDPVIVRAVTLETTPTQAETIVKAREEGSIQLTLRNPLEEDEPPAPEPKKIVKRSTYNPYQTSYVTVIRGTDAEVKKVTYKK</sequence>
<keyword evidence="4" id="KW-1185">Reference proteome</keyword>
<proteinExistence type="predicted"/>
<feature type="domain" description="SAF" evidence="2">
    <location>
        <begin position="40"/>
        <end position="102"/>
    </location>
</feature>
<dbReference type="RefSeq" id="WP_167189302.1">
    <property type="nucleotide sequence ID" value="NZ_JAAONZ010000014.1"/>
</dbReference>
<dbReference type="EMBL" id="JAAONZ010000014">
    <property type="protein sequence ID" value="NHO67154.1"/>
    <property type="molecule type" value="Genomic_DNA"/>
</dbReference>
<gene>
    <name evidence="3" type="primary">cpaB</name>
    <name evidence="3" type="ORF">G8770_16520</name>
</gene>
<feature type="signal peptide" evidence="1">
    <location>
        <begin position="1"/>
        <end position="24"/>
    </location>
</feature>
<dbReference type="InterPro" id="IPR031571">
    <property type="entry name" value="RcpC_dom"/>
</dbReference>
<comment type="caution">
    <text evidence="3">The sequence shown here is derived from an EMBL/GenBank/DDBJ whole genome shotgun (WGS) entry which is preliminary data.</text>
</comment>
<reference evidence="3" key="1">
    <citation type="submission" date="2020-03" db="EMBL/GenBank/DDBJ databases">
        <authorList>
            <person name="Guo F."/>
        </authorList>
    </citation>
    <scope>NUCLEOTIDE SEQUENCE</scope>
    <source>
        <strain evidence="3">JCM 30134</strain>
    </source>
</reference>
<feature type="chain" id="PRO_5039374304" evidence="1">
    <location>
        <begin position="25"/>
        <end position="257"/>
    </location>
</feature>